<protein>
    <submittedName>
        <fullName evidence="2">Uncharacterized protein</fullName>
    </submittedName>
</protein>
<name>A0A2P2LUT3_RHIMU</name>
<dbReference type="EMBL" id="GGEC01041255">
    <property type="protein sequence ID" value="MBX21739.1"/>
    <property type="molecule type" value="Transcribed_RNA"/>
</dbReference>
<proteinExistence type="predicted"/>
<evidence type="ECO:0000256" key="1">
    <source>
        <dbReference type="SAM" id="Phobius"/>
    </source>
</evidence>
<keyword evidence="1" id="KW-0812">Transmembrane</keyword>
<sequence>MVSAFCFPRFYLYYFFWICIPVIVMLECRALLSMVQIGLWSRCLGTICHTLENLGT</sequence>
<feature type="transmembrane region" description="Helical" evidence="1">
    <location>
        <begin position="12"/>
        <end position="32"/>
    </location>
</feature>
<evidence type="ECO:0000313" key="2">
    <source>
        <dbReference type="EMBL" id="MBX21739.1"/>
    </source>
</evidence>
<reference evidence="2" key="1">
    <citation type="submission" date="2018-02" db="EMBL/GenBank/DDBJ databases">
        <title>Rhizophora mucronata_Transcriptome.</title>
        <authorList>
            <person name="Meera S.P."/>
            <person name="Sreeshan A."/>
            <person name="Augustine A."/>
        </authorList>
    </citation>
    <scope>NUCLEOTIDE SEQUENCE</scope>
    <source>
        <tissue evidence="2">Leaf</tissue>
    </source>
</reference>
<keyword evidence="1" id="KW-0472">Membrane</keyword>
<organism evidence="2">
    <name type="scientific">Rhizophora mucronata</name>
    <name type="common">Asiatic mangrove</name>
    <dbReference type="NCBI Taxonomy" id="61149"/>
    <lineage>
        <taxon>Eukaryota</taxon>
        <taxon>Viridiplantae</taxon>
        <taxon>Streptophyta</taxon>
        <taxon>Embryophyta</taxon>
        <taxon>Tracheophyta</taxon>
        <taxon>Spermatophyta</taxon>
        <taxon>Magnoliopsida</taxon>
        <taxon>eudicotyledons</taxon>
        <taxon>Gunneridae</taxon>
        <taxon>Pentapetalae</taxon>
        <taxon>rosids</taxon>
        <taxon>fabids</taxon>
        <taxon>Malpighiales</taxon>
        <taxon>Rhizophoraceae</taxon>
        <taxon>Rhizophora</taxon>
    </lineage>
</organism>
<keyword evidence="1" id="KW-1133">Transmembrane helix</keyword>
<accession>A0A2P2LUT3</accession>
<dbReference type="AlphaFoldDB" id="A0A2P2LUT3"/>